<gene>
    <name evidence="1" type="ORF">FHR75_000257</name>
</gene>
<accession>A0A7W4TIB0</accession>
<evidence type="ECO:0000313" key="2">
    <source>
        <dbReference type="Proteomes" id="UP000533269"/>
    </source>
</evidence>
<name>A0A7W4TIB0_KINRA</name>
<sequence>MATTRRTQCANKMPWPAGNHRSLDRFLDDAERAGVLDTIANHPGAATTLALPPHGLDAATVGTVLRHADSREQGLAFPLGWQLWQQEVGDQYPDRAAAAEGFAEFTQELTGDHWESGEGTPAEELLAGFINAAVAARAEGTSTRDALDALTGTTSE</sequence>
<dbReference type="Proteomes" id="UP000533269">
    <property type="component" value="Unassembled WGS sequence"/>
</dbReference>
<reference evidence="1 2" key="2">
    <citation type="submission" date="2020-08" db="EMBL/GenBank/DDBJ databases">
        <authorList>
            <person name="Partida-Martinez L."/>
            <person name="Huntemann M."/>
            <person name="Clum A."/>
            <person name="Wang J."/>
            <person name="Palaniappan K."/>
            <person name="Ritter S."/>
            <person name="Chen I.-M."/>
            <person name="Stamatis D."/>
            <person name="Reddy T."/>
            <person name="O'Malley R."/>
            <person name="Daum C."/>
            <person name="Shapiro N."/>
            <person name="Ivanova N."/>
            <person name="Kyrpides N."/>
            <person name="Woyke T."/>
        </authorList>
    </citation>
    <scope>NUCLEOTIDE SEQUENCE [LARGE SCALE GENOMIC DNA]</scope>
    <source>
        <strain evidence="1 2">AS2.23</strain>
    </source>
</reference>
<protein>
    <submittedName>
        <fullName evidence="1">Uncharacterized protein</fullName>
    </submittedName>
</protein>
<dbReference type="AlphaFoldDB" id="A0A7W4TIB0"/>
<dbReference type="EMBL" id="JACHVY010000001">
    <property type="protein sequence ID" value="MBB2899469.1"/>
    <property type="molecule type" value="Genomic_DNA"/>
</dbReference>
<evidence type="ECO:0000313" key="1">
    <source>
        <dbReference type="EMBL" id="MBB2899469.1"/>
    </source>
</evidence>
<dbReference type="RefSeq" id="WP_011981448.1">
    <property type="nucleotide sequence ID" value="NZ_JACHVY010000001.1"/>
</dbReference>
<proteinExistence type="predicted"/>
<comment type="caution">
    <text evidence="1">The sequence shown here is derived from an EMBL/GenBank/DDBJ whole genome shotgun (WGS) entry which is preliminary data.</text>
</comment>
<reference evidence="1 2" key="1">
    <citation type="submission" date="2020-08" db="EMBL/GenBank/DDBJ databases">
        <title>The Agave Microbiome: Exploring the role of microbial communities in plant adaptations to desert environments.</title>
        <authorList>
            <person name="Partida-Martinez L.P."/>
        </authorList>
    </citation>
    <scope>NUCLEOTIDE SEQUENCE [LARGE SCALE GENOMIC DNA]</scope>
    <source>
        <strain evidence="1 2">AS2.23</strain>
    </source>
</reference>
<organism evidence="1 2">
    <name type="scientific">Kineococcus radiotolerans</name>
    <dbReference type="NCBI Taxonomy" id="131568"/>
    <lineage>
        <taxon>Bacteria</taxon>
        <taxon>Bacillati</taxon>
        <taxon>Actinomycetota</taxon>
        <taxon>Actinomycetes</taxon>
        <taxon>Kineosporiales</taxon>
        <taxon>Kineosporiaceae</taxon>
        <taxon>Kineococcus</taxon>
    </lineage>
</organism>